<reference evidence="1 2" key="1">
    <citation type="journal article" date="2015" name="Genome Announc.">
        <title>Genomes of Geoalkalibacter ferrihydriticus Z-0531T and Geoalkalibacter subterraneus Red1T, Two Haloalkaliphilic Metal-Reducing Deltaproteobacteria.</title>
        <authorList>
            <person name="Badalamenti J.P."/>
            <person name="Krajmalnik-Brown R."/>
            <person name="Torres C.I."/>
            <person name="Bond D.R."/>
        </authorList>
    </citation>
    <scope>NUCLEOTIDE SEQUENCE [LARGE SCALE GENOMIC DNA]</scope>
    <source>
        <strain evidence="1 2">Red1</strain>
        <plasmid evidence="2">Plasmid pGSUB1</plasmid>
    </source>
</reference>
<dbReference type="HOGENOM" id="CLU_2000647_0_0_7"/>
<dbReference type="RefSeq" id="WP_040202882.1">
    <property type="nucleotide sequence ID" value="NZ_CP010312.1"/>
</dbReference>
<dbReference type="Proteomes" id="UP000035036">
    <property type="component" value="Plasmid pGSUB1"/>
</dbReference>
<sequence length="124" mass="14713">MKREEIETLLQSQRIDSQLPLHFDSTDFTLTALEGDCAKCQKSIEPQNFRGHINTHFKDIAIFRAIGICHQCRTLTPFIIRIRADGRFETMINNSWRQGQMFSRRTWRQRIASVFCWRPRKQKG</sequence>
<keyword evidence="2" id="KW-1185">Reference proteome</keyword>
<keyword evidence="1" id="KW-0614">Plasmid</keyword>
<gene>
    <name evidence="1" type="ORF">GSUB_17275</name>
</gene>
<dbReference type="OrthoDB" id="6934051at2"/>
<geneLocation type="plasmid" evidence="1 2">
    <name>pGSUB1</name>
</geneLocation>
<name>A0A0B5FXB5_9BACT</name>
<accession>A0A0B5FXB5</accession>
<dbReference type="AlphaFoldDB" id="A0A0B5FXB5"/>
<dbReference type="KEGG" id="gsb:GSUB_17275"/>
<protein>
    <submittedName>
        <fullName evidence="1">Uncharacterized protein</fullName>
    </submittedName>
</protein>
<proteinExistence type="predicted"/>
<organism evidence="1 2">
    <name type="scientific">Geoalkalibacter subterraneus</name>
    <dbReference type="NCBI Taxonomy" id="483547"/>
    <lineage>
        <taxon>Bacteria</taxon>
        <taxon>Pseudomonadati</taxon>
        <taxon>Thermodesulfobacteriota</taxon>
        <taxon>Desulfuromonadia</taxon>
        <taxon>Desulfuromonadales</taxon>
        <taxon>Geoalkalibacteraceae</taxon>
        <taxon>Geoalkalibacter</taxon>
    </lineage>
</organism>
<dbReference type="EMBL" id="CP010312">
    <property type="protein sequence ID" value="AJF08236.1"/>
    <property type="molecule type" value="Genomic_DNA"/>
</dbReference>
<evidence type="ECO:0000313" key="2">
    <source>
        <dbReference type="Proteomes" id="UP000035036"/>
    </source>
</evidence>
<evidence type="ECO:0000313" key="1">
    <source>
        <dbReference type="EMBL" id="AJF08236.1"/>
    </source>
</evidence>